<dbReference type="GO" id="GO:0006508">
    <property type="term" value="P:proteolysis"/>
    <property type="evidence" value="ECO:0007669"/>
    <property type="project" value="UniProtKB-KW"/>
</dbReference>
<dbReference type="InterPro" id="IPR051018">
    <property type="entry name" value="Bacteriophage_GH24"/>
</dbReference>
<evidence type="ECO:0000313" key="13">
    <source>
        <dbReference type="Proteomes" id="UP000674938"/>
    </source>
</evidence>
<dbReference type="InterPro" id="IPR023347">
    <property type="entry name" value="Lysozyme_dom_sf"/>
</dbReference>
<dbReference type="InterPro" id="IPR034690">
    <property type="entry name" value="Endolysin_T4_type"/>
</dbReference>
<dbReference type="GO" id="GO:0042742">
    <property type="term" value="P:defense response to bacterium"/>
    <property type="evidence" value="ECO:0007669"/>
    <property type="project" value="UniProtKB-KW"/>
</dbReference>
<keyword evidence="4 10" id="KW-0081">Bacteriolytic enzyme</keyword>
<dbReference type="CDD" id="cd00737">
    <property type="entry name" value="lyz_endolysin_autolysin"/>
    <property type="match status" value="1"/>
</dbReference>
<comment type="similarity">
    <text evidence="2">Belongs to the peptidase C40 family.</text>
</comment>
<dbReference type="Pfam" id="PF00877">
    <property type="entry name" value="NLPC_P60"/>
    <property type="match status" value="1"/>
</dbReference>
<evidence type="ECO:0000256" key="10">
    <source>
        <dbReference type="RuleBase" id="RU003788"/>
    </source>
</evidence>
<dbReference type="SUPFAM" id="SSF53955">
    <property type="entry name" value="Lysozyme-like"/>
    <property type="match status" value="1"/>
</dbReference>
<protein>
    <recommendedName>
        <fullName evidence="10">Lysozyme</fullName>
        <ecNumber evidence="10">3.2.1.17</ecNumber>
    </recommendedName>
</protein>
<evidence type="ECO:0000256" key="2">
    <source>
        <dbReference type="ARBA" id="ARBA00007074"/>
    </source>
</evidence>
<keyword evidence="5" id="KW-0645">Protease</keyword>
<evidence type="ECO:0000256" key="8">
    <source>
        <dbReference type="ARBA" id="ARBA00023200"/>
    </source>
</evidence>
<dbReference type="Gene3D" id="1.10.530.40">
    <property type="match status" value="1"/>
</dbReference>
<dbReference type="InterPro" id="IPR033907">
    <property type="entry name" value="Endolysin_autolysin"/>
</dbReference>
<evidence type="ECO:0000256" key="9">
    <source>
        <dbReference type="ARBA" id="ARBA00023295"/>
    </source>
</evidence>
<dbReference type="PANTHER" id="PTHR38107:SF3">
    <property type="entry name" value="LYSOZYME RRRD-RELATED"/>
    <property type="match status" value="1"/>
</dbReference>
<evidence type="ECO:0000256" key="4">
    <source>
        <dbReference type="ARBA" id="ARBA00022638"/>
    </source>
</evidence>
<dbReference type="InterPro" id="IPR023346">
    <property type="entry name" value="Lysozyme-like_dom_sf"/>
</dbReference>
<name>A0A940SYQ5_9ENTE</name>
<comment type="caution">
    <text evidence="12">The sequence shown here is derived from an EMBL/GenBank/DDBJ whole genome shotgun (WGS) entry which is preliminary data.</text>
</comment>
<dbReference type="InterPro" id="IPR000064">
    <property type="entry name" value="NLP_P60_dom"/>
</dbReference>
<evidence type="ECO:0000256" key="1">
    <source>
        <dbReference type="ARBA" id="ARBA00000632"/>
    </source>
</evidence>
<dbReference type="Proteomes" id="UP000674938">
    <property type="component" value="Unassembled WGS sequence"/>
</dbReference>
<dbReference type="EMBL" id="JAEEGA010000018">
    <property type="protein sequence ID" value="MBP1043633.1"/>
    <property type="molecule type" value="Genomic_DNA"/>
</dbReference>
<feature type="domain" description="NlpC/P60" evidence="11">
    <location>
        <begin position="518"/>
        <end position="637"/>
    </location>
</feature>
<keyword evidence="8" id="KW-1035">Host cytoplasm</keyword>
<keyword evidence="7" id="KW-0788">Thiol protease</keyword>
<dbReference type="Gene3D" id="3.90.1720.10">
    <property type="entry name" value="endopeptidase domain like (from Nostoc punctiforme)"/>
    <property type="match status" value="1"/>
</dbReference>
<evidence type="ECO:0000256" key="6">
    <source>
        <dbReference type="ARBA" id="ARBA00022801"/>
    </source>
</evidence>
<dbReference type="SUPFAM" id="SSF54001">
    <property type="entry name" value="Cysteine proteinases"/>
    <property type="match status" value="1"/>
</dbReference>
<sequence length="637" mass="71158">MANENMVISQGGINLIKKWEGVRLTSYQDSVGVWTIGYGHTKGVTSGMSISQAQAEAYLKDDITSHVVHMKKVISVNLNQNQFDALASFHFNLGPYVLQNDATLLGYINKSQWQNVGTQMKKYVYAGGSVLQGLVNRRNDEVNLFLTAVTPPASTYPAIEVYSSVILITKATNYYDGSIIPQAVRGTACTVIEAKNITKQSNSVRIYKLKELNQWVLEQDVTKQVTTFAYIGNYSSVILNAGASQYVDLTTIPASVRSKAYTIVEQKSIVKRSNSVRIYKLKELNQWVVEQDVTKQATTFAYIANHSSVMLNANASQYFDNSAIPVSVRSKAYTITEQKSIVKRSNSVRIYKLKELNQWVVEQDITKQNTTFAYIANHSSVMLNANASQYFDNSAIPVSVRSKAYTITDQKSIVKRSNSVRIYKLKELNQWAVEQDITLQSTTFPYLAVNSYVVLQSNASQYYDNSSIPQSVRGKSYTITDQKSIVKRSNSVRIYKLKELNQWVVEQDVRATTVKPAVDKGTLVVDEAKKQLGIPYKWAGKDRNGFDCSGLVQYVYANAVKMTVSAPTGNQEKLGKEVSLNSLLPGDLLFWGPRGNTSHVAIFIASGQYIHSPQEGQNVKVGYFKDWAPAFARRILN</sequence>
<dbReference type="GO" id="GO:0031640">
    <property type="term" value="P:killing of cells of another organism"/>
    <property type="evidence" value="ECO:0007669"/>
    <property type="project" value="UniProtKB-KW"/>
</dbReference>
<reference evidence="12" key="1">
    <citation type="submission" date="2020-12" db="EMBL/GenBank/DDBJ databases">
        <title>Vagococcus allomyrinae sp. nov. and Enterococcus lavae sp. nov., isolated from the larvae of Allomyrina dichotoma.</title>
        <authorList>
            <person name="Lee S.D."/>
        </authorList>
    </citation>
    <scope>NUCLEOTIDE SEQUENCE</scope>
    <source>
        <strain evidence="12">BWB3-3</strain>
    </source>
</reference>
<evidence type="ECO:0000256" key="5">
    <source>
        <dbReference type="ARBA" id="ARBA00022670"/>
    </source>
</evidence>
<dbReference type="GO" id="GO:0008234">
    <property type="term" value="F:cysteine-type peptidase activity"/>
    <property type="evidence" value="ECO:0007669"/>
    <property type="project" value="UniProtKB-KW"/>
</dbReference>
<comment type="catalytic activity">
    <reaction evidence="1 10">
        <text>Hydrolysis of (1-&gt;4)-beta-linkages between N-acetylmuramic acid and N-acetyl-D-glucosamine residues in a peptidoglycan and between N-acetyl-D-glucosamine residues in chitodextrins.</text>
        <dbReference type="EC" id="3.2.1.17"/>
    </reaction>
</comment>
<evidence type="ECO:0000313" key="12">
    <source>
        <dbReference type="EMBL" id="MBP1043633.1"/>
    </source>
</evidence>
<keyword evidence="6 10" id="KW-0378">Hydrolase</keyword>
<dbReference type="InterPro" id="IPR038765">
    <property type="entry name" value="Papain-like_cys_pep_sf"/>
</dbReference>
<dbReference type="GO" id="GO:0016998">
    <property type="term" value="P:cell wall macromolecule catabolic process"/>
    <property type="evidence" value="ECO:0007669"/>
    <property type="project" value="InterPro"/>
</dbReference>
<organism evidence="12 13">
    <name type="scientific">Vagococcus allomyrinae</name>
    <dbReference type="NCBI Taxonomy" id="2794353"/>
    <lineage>
        <taxon>Bacteria</taxon>
        <taxon>Bacillati</taxon>
        <taxon>Bacillota</taxon>
        <taxon>Bacilli</taxon>
        <taxon>Lactobacillales</taxon>
        <taxon>Enterococcaceae</taxon>
        <taxon>Vagococcus</taxon>
    </lineage>
</organism>
<dbReference type="PANTHER" id="PTHR38107">
    <property type="match status" value="1"/>
</dbReference>
<comment type="similarity">
    <text evidence="10">Belongs to the glycosyl hydrolase 24 family.</text>
</comment>
<dbReference type="GO" id="GO:0009253">
    <property type="term" value="P:peptidoglycan catabolic process"/>
    <property type="evidence" value="ECO:0007669"/>
    <property type="project" value="InterPro"/>
</dbReference>
<gene>
    <name evidence="12" type="ORF">I6N95_21635</name>
</gene>
<dbReference type="AlphaFoldDB" id="A0A940SYQ5"/>
<keyword evidence="13" id="KW-1185">Reference proteome</keyword>
<proteinExistence type="inferred from homology"/>
<keyword evidence="3 10" id="KW-0929">Antimicrobial</keyword>
<evidence type="ECO:0000256" key="3">
    <source>
        <dbReference type="ARBA" id="ARBA00022529"/>
    </source>
</evidence>
<evidence type="ECO:0000256" key="7">
    <source>
        <dbReference type="ARBA" id="ARBA00022807"/>
    </source>
</evidence>
<dbReference type="RefSeq" id="WP_209531447.1">
    <property type="nucleotide sequence ID" value="NZ_JAEEGA010000018.1"/>
</dbReference>
<evidence type="ECO:0000259" key="11">
    <source>
        <dbReference type="PROSITE" id="PS51935"/>
    </source>
</evidence>
<dbReference type="PROSITE" id="PS51935">
    <property type="entry name" value="NLPC_P60"/>
    <property type="match status" value="1"/>
</dbReference>
<dbReference type="EC" id="3.2.1.17" evidence="10"/>
<dbReference type="GO" id="GO:0003796">
    <property type="term" value="F:lysozyme activity"/>
    <property type="evidence" value="ECO:0007669"/>
    <property type="project" value="UniProtKB-EC"/>
</dbReference>
<dbReference type="InterPro" id="IPR002196">
    <property type="entry name" value="Glyco_hydro_24"/>
</dbReference>
<dbReference type="HAMAP" id="MF_04110">
    <property type="entry name" value="ENDOLYSIN_T4"/>
    <property type="match status" value="1"/>
</dbReference>
<accession>A0A940SYQ5</accession>
<keyword evidence="9 10" id="KW-0326">Glycosidase</keyword>
<dbReference type="Pfam" id="PF00959">
    <property type="entry name" value="Phage_lysozyme"/>
    <property type="match status" value="1"/>
</dbReference>